<dbReference type="PROSITE" id="PS50893">
    <property type="entry name" value="ABC_TRANSPORTER_2"/>
    <property type="match status" value="1"/>
</dbReference>
<dbReference type="PANTHER" id="PTHR42939">
    <property type="entry name" value="ABC TRANSPORTER ATP-BINDING PROTEIN ALBC-RELATED"/>
    <property type="match status" value="1"/>
</dbReference>
<proteinExistence type="predicted"/>
<dbReference type="GO" id="GO:0016887">
    <property type="term" value="F:ATP hydrolysis activity"/>
    <property type="evidence" value="ECO:0007669"/>
    <property type="project" value="InterPro"/>
</dbReference>
<dbReference type="SMART" id="SM00382">
    <property type="entry name" value="AAA"/>
    <property type="match status" value="1"/>
</dbReference>
<reference evidence="5" key="1">
    <citation type="submission" date="2020-10" db="EMBL/GenBank/DDBJ databases">
        <authorList>
            <person name="Gilroy R."/>
        </authorList>
    </citation>
    <scope>NUCLEOTIDE SEQUENCE</scope>
    <source>
        <strain evidence="5">1063</strain>
    </source>
</reference>
<dbReference type="InterPro" id="IPR003593">
    <property type="entry name" value="AAA+_ATPase"/>
</dbReference>
<evidence type="ECO:0000256" key="3">
    <source>
        <dbReference type="ARBA" id="ARBA00022840"/>
    </source>
</evidence>
<sequence>MVEVKMNRERYASCDAPAPEEKAVVVDGLKKKYPRASEYAVKGVSFSIERGEIVGLLGHNGAGKSTTLKCLTGMLPYKEGEITVFGNPVKGDATAAKMCFGFVTDNHAVFSKMTGLEYIAFMADVYGVGKEEREHRVEELQKCFALGDKIGNLISSYSHGMKQKICMMGSLIHRPALWILDEPMVGLDPRTMSAVSDFMRDYAAQGNAVLFSTHNLDAVRRICDRAVVIRNGLIEADMSVKGLGDGDLLEKFFLRGGEVSEL</sequence>
<evidence type="ECO:0000313" key="6">
    <source>
        <dbReference type="Proteomes" id="UP000824088"/>
    </source>
</evidence>
<dbReference type="InterPro" id="IPR051782">
    <property type="entry name" value="ABC_Transporter_VariousFunc"/>
</dbReference>
<dbReference type="Gene3D" id="3.40.50.300">
    <property type="entry name" value="P-loop containing nucleotide triphosphate hydrolases"/>
    <property type="match status" value="1"/>
</dbReference>
<evidence type="ECO:0000313" key="5">
    <source>
        <dbReference type="EMBL" id="HIU21878.1"/>
    </source>
</evidence>
<keyword evidence="2" id="KW-0547">Nucleotide-binding</keyword>
<feature type="domain" description="ABC transporter" evidence="4">
    <location>
        <begin position="24"/>
        <end position="256"/>
    </location>
</feature>
<accession>A0A9D1L3F8</accession>
<dbReference type="EMBL" id="DVMN01000119">
    <property type="protein sequence ID" value="HIU21878.1"/>
    <property type="molecule type" value="Genomic_DNA"/>
</dbReference>
<protein>
    <submittedName>
        <fullName evidence="5">ABC transporter ATP-binding protein</fullName>
    </submittedName>
</protein>
<dbReference type="CDD" id="cd03230">
    <property type="entry name" value="ABC_DR_subfamily_A"/>
    <property type="match status" value="1"/>
</dbReference>
<evidence type="ECO:0000256" key="2">
    <source>
        <dbReference type="ARBA" id="ARBA00022741"/>
    </source>
</evidence>
<evidence type="ECO:0000259" key="4">
    <source>
        <dbReference type="PROSITE" id="PS50893"/>
    </source>
</evidence>
<dbReference type="InterPro" id="IPR027417">
    <property type="entry name" value="P-loop_NTPase"/>
</dbReference>
<dbReference type="InterPro" id="IPR003439">
    <property type="entry name" value="ABC_transporter-like_ATP-bd"/>
</dbReference>
<dbReference type="AlphaFoldDB" id="A0A9D1L3F8"/>
<dbReference type="SUPFAM" id="SSF52540">
    <property type="entry name" value="P-loop containing nucleoside triphosphate hydrolases"/>
    <property type="match status" value="1"/>
</dbReference>
<name>A0A9D1L3F8_9FIRM</name>
<dbReference type="Proteomes" id="UP000824088">
    <property type="component" value="Unassembled WGS sequence"/>
</dbReference>
<gene>
    <name evidence="5" type="ORF">IAD51_06615</name>
</gene>
<evidence type="ECO:0000256" key="1">
    <source>
        <dbReference type="ARBA" id="ARBA00022448"/>
    </source>
</evidence>
<dbReference type="PANTHER" id="PTHR42939:SF1">
    <property type="entry name" value="ABC TRANSPORTER ATP-BINDING PROTEIN ALBC-RELATED"/>
    <property type="match status" value="1"/>
</dbReference>
<keyword evidence="3 5" id="KW-0067">ATP-binding</keyword>
<organism evidence="5 6">
    <name type="scientific">Candidatus Limadaptatus stercorigallinarum</name>
    <dbReference type="NCBI Taxonomy" id="2840845"/>
    <lineage>
        <taxon>Bacteria</taxon>
        <taxon>Bacillati</taxon>
        <taxon>Bacillota</taxon>
        <taxon>Clostridia</taxon>
        <taxon>Eubacteriales</taxon>
        <taxon>Candidatus Limadaptatus</taxon>
    </lineage>
</organism>
<reference evidence="5" key="2">
    <citation type="journal article" date="2021" name="PeerJ">
        <title>Extensive microbial diversity within the chicken gut microbiome revealed by metagenomics and culture.</title>
        <authorList>
            <person name="Gilroy R."/>
            <person name="Ravi A."/>
            <person name="Getino M."/>
            <person name="Pursley I."/>
            <person name="Horton D.L."/>
            <person name="Alikhan N.F."/>
            <person name="Baker D."/>
            <person name="Gharbi K."/>
            <person name="Hall N."/>
            <person name="Watson M."/>
            <person name="Adriaenssens E.M."/>
            <person name="Foster-Nyarko E."/>
            <person name="Jarju S."/>
            <person name="Secka A."/>
            <person name="Antonio M."/>
            <person name="Oren A."/>
            <person name="Chaudhuri R.R."/>
            <person name="La Ragione R."/>
            <person name="Hildebrand F."/>
            <person name="Pallen M.J."/>
        </authorList>
    </citation>
    <scope>NUCLEOTIDE SEQUENCE</scope>
    <source>
        <strain evidence="5">1063</strain>
    </source>
</reference>
<dbReference type="GO" id="GO:0005524">
    <property type="term" value="F:ATP binding"/>
    <property type="evidence" value="ECO:0007669"/>
    <property type="project" value="UniProtKB-KW"/>
</dbReference>
<keyword evidence="1" id="KW-0813">Transport</keyword>
<dbReference type="Pfam" id="PF00005">
    <property type="entry name" value="ABC_tran"/>
    <property type="match status" value="1"/>
</dbReference>
<comment type="caution">
    <text evidence="5">The sequence shown here is derived from an EMBL/GenBank/DDBJ whole genome shotgun (WGS) entry which is preliminary data.</text>
</comment>